<feature type="domain" description="RNA polymerase sigma factor 70 region 4 type 2" evidence="6">
    <location>
        <begin position="140"/>
        <end position="191"/>
    </location>
</feature>
<comment type="caution">
    <text evidence="8">The sequence shown here is derived from an EMBL/GenBank/DDBJ whole genome shotgun (WGS) entry which is preliminary data.</text>
</comment>
<dbReference type="PANTHER" id="PTHR43133:SF25">
    <property type="entry name" value="RNA POLYMERASE SIGMA FACTOR RFAY-RELATED"/>
    <property type="match status" value="1"/>
</dbReference>
<dbReference type="GO" id="GO:0006352">
    <property type="term" value="P:DNA-templated transcription initiation"/>
    <property type="evidence" value="ECO:0007669"/>
    <property type="project" value="InterPro"/>
</dbReference>
<dbReference type="SUPFAM" id="SSF88659">
    <property type="entry name" value="Sigma3 and sigma4 domains of RNA polymerase sigma factors"/>
    <property type="match status" value="1"/>
</dbReference>
<dbReference type="InterPro" id="IPR013324">
    <property type="entry name" value="RNA_pol_sigma_r3/r4-like"/>
</dbReference>
<comment type="similarity">
    <text evidence="1">Belongs to the sigma-70 factor family. ECF subfamily.</text>
</comment>
<protein>
    <submittedName>
        <fullName evidence="8">RNA polymerase ECF-type sigma factor SigH</fullName>
    </submittedName>
</protein>
<evidence type="ECO:0000259" key="6">
    <source>
        <dbReference type="Pfam" id="PF08281"/>
    </source>
</evidence>
<evidence type="ECO:0000256" key="3">
    <source>
        <dbReference type="ARBA" id="ARBA00023082"/>
    </source>
</evidence>
<reference evidence="8 9" key="1">
    <citation type="submission" date="2014-05" db="EMBL/GenBank/DDBJ databases">
        <title>Whole genome shotgun sequence of Rhizobium rhizogenes NBRC 13257.</title>
        <authorList>
            <person name="Katano-Makiyama Y."/>
            <person name="Hosoyama A."/>
            <person name="Hashimoto M."/>
            <person name="Hosoyama Y."/>
            <person name="Noguchi M."/>
            <person name="Tsuchikane K."/>
            <person name="Kimura A."/>
            <person name="Ohji S."/>
            <person name="Ichikawa N."/>
            <person name="Yamazoe A."/>
            <person name="Fujita N."/>
        </authorList>
    </citation>
    <scope>NUCLEOTIDE SEQUENCE [LARGE SCALE GENOMIC DNA]</scope>
    <source>
        <strain evidence="8 9">NBRC 13257</strain>
    </source>
</reference>
<proteinExistence type="inferred from homology"/>
<feature type="domain" description="PhyR sigma2" evidence="7">
    <location>
        <begin position="46"/>
        <end position="99"/>
    </location>
</feature>
<evidence type="ECO:0000313" key="9">
    <source>
        <dbReference type="Proteomes" id="UP000026941"/>
    </source>
</evidence>
<dbReference type="Gene3D" id="1.10.10.10">
    <property type="entry name" value="Winged helix-like DNA-binding domain superfamily/Winged helix DNA-binding domain"/>
    <property type="match status" value="1"/>
</dbReference>
<dbReference type="RefSeq" id="WP_042474196.1">
    <property type="nucleotide sequence ID" value="NZ_BAYX01000009.1"/>
</dbReference>
<dbReference type="EMBL" id="BAYX01000009">
    <property type="protein sequence ID" value="GAJ94913.1"/>
    <property type="molecule type" value="Genomic_DNA"/>
</dbReference>
<evidence type="ECO:0000256" key="4">
    <source>
        <dbReference type="ARBA" id="ARBA00023163"/>
    </source>
</evidence>
<dbReference type="NCBIfam" id="TIGR02937">
    <property type="entry name" value="sigma70-ECF"/>
    <property type="match status" value="1"/>
</dbReference>
<dbReference type="Gene3D" id="1.10.1740.10">
    <property type="match status" value="1"/>
</dbReference>
<dbReference type="AlphaFoldDB" id="A0AA87QH33"/>
<gene>
    <name evidence="8" type="primary">sigH</name>
    <name evidence="8" type="ORF">RRH01S_09_02280</name>
</gene>
<evidence type="ECO:0000259" key="7">
    <source>
        <dbReference type="Pfam" id="PF22029"/>
    </source>
</evidence>
<accession>A0AA87QH33</accession>
<name>A0AA87QH33_RHIRH</name>
<dbReference type="Pfam" id="PF08281">
    <property type="entry name" value="Sigma70_r4_2"/>
    <property type="match status" value="1"/>
</dbReference>
<dbReference type="Proteomes" id="UP000026941">
    <property type="component" value="Unassembled WGS sequence"/>
</dbReference>
<dbReference type="InterPro" id="IPR036388">
    <property type="entry name" value="WH-like_DNA-bd_sf"/>
</dbReference>
<dbReference type="InterPro" id="IPR053866">
    <property type="entry name" value="PhyR_sigma2"/>
</dbReference>
<feature type="compositionally biased region" description="Polar residues" evidence="5">
    <location>
        <begin position="1"/>
        <end position="12"/>
    </location>
</feature>
<dbReference type="CDD" id="cd06171">
    <property type="entry name" value="Sigma70_r4"/>
    <property type="match status" value="1"/>
</dbReference>
<dbReference type="GO" id="GO:0016987">
    <property type="term" value="F:sigma factor activity"/>
    <property type="evidence" value="ECO:0007669"/>
    <property type="project" value="UniProtKB-KW"/>
</dbReference>
<dbReference type="InterPro" id="IPR013325">
    <property type="entry name" value="RNA_pol_sigma_r2"/>
</dbReference>
<dbReference type="Pfam" id="PF22029">
    <property type="entry name" value="PhyR_sigma2"/>
    <property type="match status" value="1"/>
</dbReference>
<keyword evidence="4" id="KW-0804">Transcription</keyword>
<feature type="region of interest" description="Disordered" evidence="5">
    <location>
        <begin position="1"/>
        <end position="27"/>
    </location>
</feature>
<evidence type="ECO:0000256" key="5">
    <source>
        <dbReference type="SAM" id="MobiDB-lite"/>
    </source>
</evidence>
<dbReference type="InterPro" id="IPR039425">
    <property type="entry name" value="RNA_pol_sigma-70-like"/>
</dbReference>
<evidence type="ECO:0000256" key="2">
    <source>
        <dbReference type="ARBA" id="ARBA00023015"/>
    </source>
</evidence>
<dbReference type="PANTHER" id="PTHR43133">
    <property type="entry name" value="RNA POLYMERASE ECF-TYPE SIGMA FACTO"/>
    <property type="match status" value="1"/>
</dbReference>
<evidence type="ECO:0000313" key="8">
    <source>
        <dbReference type="EMBL" id="GAJ94913.1"/>
    </source>
</evidence>
<keyword evidence="2" id="KW-0805">Transcription regulation</keyword>
<feature type="compositionally biased region" description="Basic and acidic residues" evidence="5">
    <location>
        <begin position="14"/>
        <end position="27"/>
    </location>
</feature>
<organism evidence="8 9">
    <name type="scientific">Rhizobium rhizogenes NBRC 13257</name>
    <dbReference type="NCBI Taxonomy" id="1220581"/>
    <lineage>
        <taxon>Bacteria</taxon>
        <taxon>Pseudomonadati</taxon>
        <taxon>Pseudomonadota</taxon>
        <taxon>Alphaproteobacteria</taxon>
        <taxon>Hyphomicrobiales</taxon>
        <taxon>Rhizobiaceae</taxon>
        <taxon>Rhizobium/Agrobacterium group</taxon>
        <taxon>Rhizobium</taxon>
    </lineage>
</organism>
<evidence type="ECO:0000256" key="1">
    <source>
        <dbReference type="ARBA" id="ARBA00010641"/>
    </source>
</evidence>
<sequence length="213" mass="23475">MSVAHSTISAYSRTRSEPPARPAAPEERNLAEGAIASEEDIRAGLSQHLTRLWRYAVVLSHQRDVADDLVQATCVRALERAHQFIAGTRLDRWLFSILHSIWLNEIRSRRVRMGQGFVDADEALVFDGARETETHILAGQVLKQVQALPEAQRTAVFLAYVEGLSYREVAEVLDVPIGTVMSRLAAARAKLADGMGPADGARLGDRRLGNGHE</sequence>
<keyword evidence="3" id="KW-0731">Sigma factor</keyword>
<dbReference type="SUPFAM" id="SSF88946">
    <property type="entry name" value="Sigma2 domain of RNA polymerase sigma factors"/>
    <property type="match status" value="1"/>
</dbReference>
<dbReference type="InterPro" id="IPR014284">
    <property type="entry name" value="RNA_pol_sigma-70_dom"/>
</dbReference>
<dbReference type="GO" id="GO:0003677">
    <property type="term" value="F:DNA binding"/>
    <property type="evidence" value="ECO:0007669"/>
    <property type="project" value="InterPro"/>
</dbReference>
<dbReference type="InterPro" id="IPR013249">
    <property type="entry name" value="RNA_pol_sigma70_r4_t2"/>
</dbReference>